<evidence type="ECO:0000256" key="4">
    <source>
        <dbReference type="ARBA" id="ARBA00022529"/>
    </source>
</evidence>
<name>A0AAW1EKN0_ZOAVI</name>
<dbReference type="GO" id="GO:0042742">
    <property type="term" value="P:defense response to bacterium"/>
    <property type="evidence" value="ECO:0007669"/>
    <property type="project" value="UniProtKB-KW"/>
</dbReference>
<dbReference type="EMBL" id="JBCEZU010000221">
    <property type="protein sequence ID" value="KAK9523159.1"/>
    <property type="molecule type" value="Genomic_DNA"/>
</dbReference>
<proteinExistence type="inferred from homology"/>
<dbReference type="InterPro" id="IPR012515">
    <property type="entry name" value="Antimicrobial12"/>
</dbReference>
<accession>A0AAW1EKN0</accession>
<comment type="caution">
    <text evidence="7">The sequence shown here is derived from an EMBL/GenBank/DDBJ whole genome shotgun (WGS) entry which is preliminary data.</text>
</comment>
<protein>
    <submittedName>
        <fullName evidence="7">Uncharacterized protein</fullName>
    </submittedName>
</protein>
<evidence type="ECO:0000256" key="3">
    <source>
        <dbReference type="ARBA" id="ARBA00022525"/>
    </source>
</evidence>
<sequence length="95" mass="10907">MQQLPTLLSLTSLLTPSAERMKCVMIFLVLTLVVLMAEPGECFFKHFRSIWRGAKAAFRGARTGYRAHRNMVKAGRNALRNQGRGQVDYQTYWQD</sequence>
<dbReference type="AlphaFoldDB" id="A0AAW1EKN0"/>
<keyword evidence="3" id="KW-0964">Secreted</keyword>
<reference evidence="7 8" key="1">
    <citation type="journal article" date="2024" name="Genome Biol. Evol.">
        <title>Chromosome-level genome assembly of the viviparous eelpout Zoarces viviparus.</title>
        <authorList>
            <person name="Fuhrmann N."/>
            <person name="Brasseur M.V."/>
            <person name="Bakowski C.E."/>
            <person name="Podsiadlowski L."/>
            <person name="Prost S."/>
            <person name="Krehenwinkel H."/>
            <person name="Mayer C."/>
        </authorList>
    </citation>
    <scope>NUCLEOTIDE SEQUENCE [LARGE SCALE GENOMIC DNA]</scope>
    <source>
        <strain evidence="7">NO-MEL_2022_Ind0_liver</strain>
    </source>
</reference>
<dbReference type="Pfam" id="PF08107">
    <property type="entry name" value="Antimicrobial12"/>
    <property type="match status" value="1"/>
</dbReference>
<comment type="subcellular location">
    <subcellularLocation>
        <location evidence="1">Secreted</location>
    </subcellularLocation>
</comment>
<organism evidence="7 8">
    <name type="scientific">Zoarces viviparus</name>
    <name type="common">Viviparous eelpout</name>
    <name type="synonym">Blennius viviparus</name>
    <dbReference type="NCBI Taxonomy" id="48416"/>
    <lineage>
        <taxon>Eukaryota</taxon>
        <taxon>Metazoa</taxon>
        <taxon>Chordata</taxon>
        <taxon>Craniata</taxon>
        <taxon>Vertebrata</taxon>
        <taxon>Euteleostomi</taxon>
        <taxon>Actinopterygii</taxon>
        <taxon>Neopterygii</taxon>
        <taxon>Teleostei</taxon>
        <taxon>Neoteleostei</taxon>
        <taxon>Acanthomorphata</taxon>
        <taxon>Eupercaria</taxon>
        <taxon>Perciformes</taxon>
        <taxon>Cottioidei</taxon>
        <taxon>Zoarcales</taxon>
        <taxon>Zoarcidae</taxon>
        <taxon>Zoarcinae</taxon>
        <taxon>Zoarces</taxon>
    </lineage>
</organism>
<evidence type="ECO:0000256" key="5">
    <source>
        <dbReference type="ARBA" id="ARBA00022815"/>
    </source>
</evidence>
<evidence type="ECO:0000313" key="7">
    <source>
        <dbReference type="EMBL" id="KAK9523159.1"/>
    </source>
</evidence>
<comment type="similarity">
    <text evidence="2">Belongs to the pleurocidin family.</text>
</comment>
<evidence type="ECO:0000256" key="6">
    <source>
        <dbReference type="ARBA" id="ARBA00023022"/>
    </source>
</evidence>
<evidence type="ECO:0000256" key="1">
    <source>
        <dbReference type="ARBA" id="ARBA00004613"/>
    </source>
</evidence>
<keyword evidence="4" id="KW-0929">Antimicrobial</keyword>
<evidence type="ECO:0000256" key="2">
    <source>
        <dbReference type="ARBA" id="ARBA00007419"/>
    </source>
</evidence>
<keyword evidence="5" id="KW-0027">Amidation</keyword>
<keyword evidence="8" id="KW-1185">Reference proteome</keyword>
<evidence type="ECO:0000313" key="8">
    <source>
        <dbReference type="Proteomes" id="UP001488805"/>
    </source>
</evidence>
<dbReference type="Proteomes" id="UP001488805">
    <property type="component" value="Unassembled WGS sequence"/>
</dbReference>
<keyword evidence="6" id="KW-0044">Antibiotic</keyword>
<dbReference type="GO" id="GO:0005576">
    <property type="term" value="C:extracellular region"/>
    <property type="evidence" value="ECO:0007669"/>
    <property type="project" value="UniProtKB-SubCell"/>
</dbReference>
<gene>
    <name evidence="7" type="ORF">VZT92_019572</name>
</gene>